<dbReference type="PANTHER" id="PTHR43591">
    <property type="entry name" value="METHYLTRANSFERASE"/>
    <property type="match status" value="1"/>
</dbReference>
<keyword evidence="6" id="KW-1185">Reference proteome</keyword>
<keyword evidence="2" id="KW-0808">Transferase</keyword>
<accession>A0A2T7PDB8</accession>
<keyword evidence="1" id="KW-0489">Methyltransferase</keyword>
<evidence type="ECO:0008006" key="7">
    <source>
        <dbReference type="Google" id="ProtNLM"/>
    </source>
</evidence>
<evidence type="ECO:0000256" key="4">
    <source>
        <dbReference type="SAM" id="MobiDB-lite"/>
    </source>
</evidence>
<feature type="compositionally biased region" description="Low complexity" evidence="4">
    <location>
        <begin position="136"/>
        <end position="150"/>
    </location>
</feature>
<dbReference type="Gene3D" id="3.40.50.150">
    <property type="entry name" value="Vaccinia Virus protein VP39"/>
    <property type="match status" value="1"/>
</dbReference>
<reference evidence="5 6" key="1">
    <citation type="submission" date="2018-04" db="EMBL/GenBank/DDBJ databases">
        <title>The genome of golden apple snail Pomacea canaliculata provides insight into stress tolerance and invasive adaptation.</title>
        <authorList>
            <person name="Liu C."/>
            <person name="Liu B."/>
            <person name="Ren Y."/>
            <person name="Zhang Y."/>
            <person name="Wang H."/>
            <person name="Li S."/>
            <person name="Jiang F."/>
            <person name="Yin L."/>
            <person name="Zhang G."/>
            <person name="Qian W."/>
            <person name="Fan W."/>
        </authorList>
    </citation>
    <scope>NUCLEOTIDE SEQUENCE [LARGE SCALE GENOMIC DNA]</scope>
    <source>
        <strain evidence="5">SZHN2017</strain>
        <tissue evidence="5">Muscle</tissue>
    </source>
</reference>
<organism evidence="5 6">
    <name type="scientific">Pomacea canaliculata</name>
    <name type="common">Golden apple snail</name>
    <dbReference type="NCBI Taxonomy" id="400727"/>
    <lineage>
        <taxon>Eukaryota</taxon>
        <taxon>Metazoa</taxon>
        <taxon>Spiralia</taxon>
        <taxon>Lophotrochozoa</taxon>
        <taxon>Mollusca</taxon>
        <taxon>Gastropoda</taxon>
        <taxon>Caenogastropoda</taxon>
        <taxon>Architaenioglossa</taxon>
        <taxon>Ampullarioidea</taxon>
        <taxon>Ampullariidae</taxon>
        <taxon>Pomacea</taxon>
    </lineage>
</organism>
<dbReference type="AlphaFoldDB" id="A0A2T7PDB8"/>
<evidence type="ECO:0000256" key="2">
    <source>
        <dbReference type="ARBA" id="ARBA00022679"/>
    </source>
</evidence>
<dbReference type="Pfam" id="PF01209">
    <property type="entry name" value="Ubie_methyltran"/>
    <property type="match status" value="1"/>
</dbReference>
<dbReference type="SUPFAM" id="SSF53335">
    <property type="entry name" value="S-adenosyl-L-methionine-dependent methyltransferases"/>
    <property type="match status" value="1"/>
</dbReference>
<dbReference type="GO" id="GO:0032259">
    <property type="term" value="P:methylation"/>
    <property type="evidence" value="ECO:0007669"/>
    <property type="project" value="UniProtKB-KW"/>
</dbReference>
<dbReference type="EMBL" id="PZQS01000004">
    <property type="protein sequence ID" value="PVD31415.1"/>
    <property type="molecule type" value="Genomic_DNA"/>
</dbReference>
<dbReference type="GO" id="GO:0008425">
    <property type="term" value="F:2-methoxy-6-polyprenyl-1,4-benzoquinol methyltransferase activity"/>
    <property type="evidence" value="ECO:0007669"/>
    <property type="project" value="TreeGrafter"/>
</dbReference>
<comment type="caution">
    <text evidence="5">The sequence shown here is derived from an EMBL/GenBank/DDBJ whole genome shotgun (WGS) entry which is preliminary data.</text>
</comment>
<sequence>MPRNKLKLNDEKTEAMLCGSKLSLSKVSLDSTQVGQARIPLSSSVRNLGLYVDNLLTMSDHVSSVVKACYFHIRTLGRLRPILNKKTANAVAVSLICDIAFRFLQFIESQSTSSSDSQHINSPFTNSERETGTPVSTSSTDTTDESPSSSSDDESSISWVQGNAESLPFPDASFDAYTIAFGIRNCTNVQKVLDEAYRVLRRVGRFMCLEFSQVTNPVLRSLYDSYSFQVIPVMGQVIAND</sequence>
<protein>
    <recommendedName>
        <fullName evidence="7">Methyltransferase type 11 domain-containing protein</fullName>
    </recommendedName>
</protein>
<dbReference type="Proteomes" id="UP000245119">
    <property type="component" value="Linkage Group LG4"/>
</dbReference>
<gene>
    <name evidence="5" type="ORF">C0Q70_06827</name>
</gene>
<evidence type="ECO:0000256" key="1">
    <source>
        <dbReference type="ARBA" id="ARBA00022603"/>
    </source>
</evidence>
<dbReference type="InterPro" id="IPR004033">
    <property type="entry name" value="UbiE/COQ5_MeTrFase"/>
</dbReference>
<name>A0A2T7PDB8_POMCA</name>
<proteinExistence type="predicted"/>
<evidence type="ECO:0000313" key="5">
    <source>
        <dbReference type="EMBL" id="PVD31415.1"/>
    </source>
</evidence>
<evidence type="ECO:0000256" key="3">
    <source>
        <dbReference type="ARBA" id="ARBA00022691"/>
    </source>
</evidence>
<dbReference type="InterPro" id="IPR029063">
    <property type="entry name" value="SAM-dependent_MTases_sf"/>
</dbReference>
<feature type="region of interest" description="Disordered" evidence="4">
    <location>
        <begin position="113"/>
        <end position="157"/>
    </location>
</feature>
<dbReference type="PROSITE" id="PS51608">
    <property type="entry name" value="SAM_MT_UBIE"/>
    <property type="match status" value="1"/>
</dbReference>
<keyword evidence="3" id="KW-0949">S-adenosyl-L-methionine</keyword>
<evidence type="ECO:0000313" key="6">
    <source>
        <dbReference type="Proteomes" id="UP000245119"/>
    </source>
</evidence>
<dbReference type="STRING" id="400727.A0A2T7PDB8"/>
<dbReference type="PANTHER" id="PTHR43591:SF24">
    <property type="entry name" value="2-METHOXY-6-POLYPRENYL-1,4-BENZOQUINOL METHYLASE, MITOCHONDRIAL"/>
    <property type="match status" value="1"/>
</dbReference>